<dbReference type="AlphaFoldDB" id="A0AAV3Q405"/>
<feature type="region of interest" description="Disordered" evidence="1">
    <location>
        <begin position="47"/>
        <end position="76"/>
    </location>
</feature>
<evidence type="ECO:0000313" key="2">
    <source>
        <dbReference type="EMBL" id="GAA0158273.1"/>
    </source>
</evidence>
<gene>
    <name evidence="2" type="ORF">LIER_15349</name>
</gene>
<keyword evidence="3" id="KW-1185">Reference proteome</keyword>
<comment type="caution">
    <text evidence="2">The sequence shown here is derived from an EMBL/GenBank/DDBJ whole genome shotgun (WGS) entry which is preliminary data.</text>
</comment>
<feature type="compositionally biased region" description="Basic and acidic residues" evidence="1">
    <location>
        <begin position="1"/>
        <end position="10"/>
    </location>
</feature>
<organism evidence="2 3">
    <name type="scientific">Lithospermum erythrorhizon</name>
    <name type="common">Purple gromwell</name>
    <name type="synonym">Lithospermum officinale var. erythrorhizon</name>
    <dbReference type="NCBI Taxonomy" id="34254"/>
    <lineage>
        <taxon>Eukaryota</taxon>
        <taxon>Viridiplantae</taxon>
        <taxon>Streptophyta</taxon>
        <taxon>Embryophyta</taxon>
        <taxon>Tracheophyta</taxon>
        <taxon>Spermatophyta</taxon>
        <taxon>Magnoliopsida</taxon>
        <taxon>eudicotyledons</taxon>
        <taxon>Gunneridae</taxon>
        <taxon>Pentapetalae</taxon>
        <taxon>asterids</taxon>
        <taxon>lamiids</taxon>
        <taxon>Boraginales</taxon>
        <taxon>Boraginaceae</taxon>
        <taxon>Boraginoideae</taxon>
        <taxon>Lithospermeae</taxon>
        <taxon>Lithospermum</taxon>
    </lineage>
</organism>
<dbReference type="EMBL" id="BAABME010003300">
    <property type="protein sequence ID" value="GAA0158273.1"/>
    <property type="molecule type" value="Genomic_DNA"/>
</dbReference>
<name>A0AAV3Q405_LITER</name>
<evidence type="ECO:0000313" key="3">
    <source>
        <dbReference type="Proteomes" id="UP001454036"/>
    </source>
</evidence>
<accession>A0AAV3Q405</accession>
<proteinExistence type="predicted"/>
<evidence type="ECO:0000256" key="1">
    <source>
        <dbReference type="SAM" id="MobiDB-lite"/>
    </source>
</evidence>
<reference evidence="2 3" key="1">
    <citation type="submission" date="2024-01" db="EMBL/GenBank/DDBJ databases">
        <title>The complete chloroplast genome sequence of Lithospermum erythrorhizon: insights into the phylogenetic relationship among Boraginaceae species and the maternal lineages of purple gromwells.</title>
        <authorList>
            <person name="Okada T."/>
            <person name="Watanabe K."/>
        </authorList>
    </citation>
    <scope>NUCLEOTIDE SEQUENCE [LARGE SCALE GENOMIC DNA]</scope>
</reference>
<feature type="region of interest" description="Disordered" evidence="1">
    <location>
        <begin position="1"/>
        <end position="31"/>
    </location>
</feature>
<protein>
    <submittedName>
        <fullName evidence="2">Uncharacterized protein</fullName>
    </submittedName>
</protein>
<dbReference type="Proteomes" id="UP001454036">
    <property type="component" value="Unassembled WGS sequence"/>
</dbReference>
<sequence>MHPGDNKRGDGNGQHRRSRRATSMVDVTREPVTREVPEQVCYCGPKKATRLSMPRDSPLQSRTMRGPSENARGQNVHHCSSGLLHQVGGSQDTHLAGSRRSIPIFEGDLHPAWSALGLDHRQWEAVHCLDD</sequence>